<dbReference type="PANTHER" id="PTHR43048">
    <property type="entry name" value="METHYLMALONYL-COA EPIMERASE"/>
    <property type="match status" value="1"/>
</dbReference>
<dbReference type="PROSITE" id="PS51819">
    <property type="entry name" value="VOC"/>
    <property type="match status" value="1"/>
</dbReference>
<dbReference type="InterPro" id="IPR029068">
    <property type="entry name" value="Glyas_Bleomycin-R_OHBP_Dase"/>
</dbReference>
<name>X0UUG6_9ZZZZ</name>
<proteinExistence type="predicted"/>
<evidence type="ECO:0000313" key="3">
    <source>
        <dbReference type="EMBL" id="GAG03943.1"/>
    </source>
</evidence>
<sequence length="150" mass="16891">MITGVHHVGVIVSDLEKALEFYTDVLGGKLLFRDEAGPEYLEKGVGIKNASAKMVVLKVGPATLELIEYLNPRTKVEELRPCDVGTFHLAFEVDDIDKTMEELKKRGIKFTSAPNVVEGGEFRGWVWAYFKDPDGHQLEVVENRELKYPL</sequence>
<evidence type="ECO:0000256" key="1">
    <source>
        <dbReference type="ARBA" id="ARBA00022723"/>
    </source>
</evidence>
<dbReference type="GO" id="GO:0046491">
    <property type="term" value="P:L-methylmalonyl-CoA metabolic process"/>
    <property type="evidence" value="ECO:0007669"/>
    <property type="project" value="TreeGrafter"/>
</dbReference>
<keyword evidence="1" id="KW-0479">Metal-binding</keyword>
<dbReference type="GO" id="GO:0004493">
    <property type="term" value="F:methylmalonyl-CoA epimerase activity"/>
    <property type="evidence" value="ECO:0007669"/>
    <property type="project" value="TreeGrafter"/>
</dbReference>
<dbReference type="InterPro" id="IPR051785">
    <property type="entry name" value="MMCE/EMCE_epimerase"/>
</dbReference>
<organism evidence="3">
    <name type="scientific">marine sediment metagenome</name>
    <dbReference type="NCBI Taxonomy" id="412755"/>
    <lineage>
        <taxon>unclassified sequences</taxon>
        <taxon>metagenomes</taxon>
        <taxon>ecological metagenomes</taxon>
    </lineage>
</organism>
<comment type="caution">
    <text evidence="3">The sequence shown here is derived from an EMBL/GenBank/DDBJ whole genome shotgun (WGS) entry which is preliminary data.</text>
</comment>
<dbReference type="SUPFAM" id="SSF54593">
    <property type="entry name" value="Glyoxalase/Bleomycin resistance protein/Dihydroxybiphenyl dioxygenase"/>
    <property type="match status" value="1"/>
</dbReference>
<feature type="domain" description="VOC" evidence="2">
    <location>
        <begin position="4"/>
        <end position="143"/>
    </location>
</feature>
<evidence type="ECO:0000259" key="2">
    <source>
        <dbReference type="PROSITE" id="PS51819"/>
    </source>
</evidence>
<reference evidence="3" key="1">
    <citation type="journal article" date="2014" name="Front. Microbiol.">
        <title>High frequency of phylogenetically diverse reductive dehalogenase-homologous genes in deep subseafloor sedimentary metagenomes.</title>
        <authorList>
            <person name="Kawai M."/>
            <person name="Futagami T."/>
            <person name="Toyoda A."/>
            <person name="Takaki Y."/>
            <person name="Nishi S."/>
            <person name="Hori S."/>
            <person name="Arai W."/>
            <person name="Tsubouchi T."/>
            <person name="Morono Y."/>
            <person name="Uchiyama I."/>
            <person name="Ito T."/>
            <person name="Fujiyama A."/>
            <person name="Inagaki F."/>
            <person name="Takami H."/>
        </authorList>
    </citation>
    <scope>NUCLEOTIDE SEQUENCE</scope>
    <source>
        <strain evidence="3">Expedition CK06-06</strain>
    </source>
</reference>
<gene>
    <name evidence="3" type="ORF">S01H1_45937</name>
</gene>
<dbReference type="AlphaFoldDB" id="X0UUG6"/>
<accession>X0UUG6</accession>
<dbReference type="InterPro" id="IPR004360">
    <property type="entry name" value="Glyas_Fos-R_dOase_dom"/>
</dbReference>
<dbReference type="Gene3D" id="3.10.180.10">
    <property type="entry name" value="2,3-Dihydroxybiphenyl 1,2-Dioxygenase, domain 1"/>
    <property type="match status" value="1"/>
</dbReference>
<dbReference type="EMBL" id="BARS01029388">
    <property type="protein sequence ID" value="GAG03943.1"/>
    <property type="molecule type" value="Genomic_DNA"/>
</dbReference>
<dbReference type="Pfam" id="PF00903">
    <property type="entry name" value="Glyoxalase"/>
    <property type="match status" value="1"/>
</dbReference>
<dbReference type="PANTHER" id="PTHR43048:SF3">
    <property type="entry name" value="METHYLMALONYL-COA EPIMERASE, MITOCHONDRIAL"/>
    <property type="match status" value="1"/>
</dbReference>
<dbReference type="InterPro" id="IPR037523">
    <property type="entry name" value="VOC_core"/>
</dbReference>
<dbReference type="GO" id="GO:0046872">
    <property type="term" value="F:metal ion binding"/>
    <property type="evidence" value="ECO:0007669"/>
    <property type="project" value="UniProtKB-KW"/>
</dbReference>
<protein>
    <recommendedName>
        <fullName evidence="2">VOC domain-containing protein</fullName>
    </recommendedName>
</protein>